<name>A0ABP6H0I0_9MICO</name>
<gene>
    <name evidence="4" type="ORF">GCM10009867_08080</name>
</gene>
<keyword evidence="2" id="KW-0812">Transmembrane</keyword>
<dbReference type="InterPro" id="IPR011528">
    <property type="entry name" value="NERD"/>
</dbReference>
<keyword evidence="2" id="KW-1133">Transmembrane helix</keyword>
<dbReference type="PROSITE" id="PS50965">
    <property type="entry name" value="NERD"/>
    <property type="match status" value="1"/>
</dbReference>
<evidence type="ECO:0000259" key="3">
    <source>
        <dbReference type="PROSITE" id="PS50965"/>
    </source>
</evidence>
<dbReference type="EMBL" id="BAAARN010000001">
    <property type="protein sequence ID" value="GAA2732364.1"/>
    <property type="molecule type" value="Genomic_DNA"/>
</dbReference>
<sequence length="468" mass="48933">MNDLSCQVALNRAREPDRHGTIVGVVSAGGSADEHAKKLRDEAARWEAGAEGERRVAAALASLPAGWTVVHDRLLRPGRSEANLDHVVVGPTGIYLVDAKNRAGRVTEHEGGLFQHRHRDGRSESVSLASELTKVHGMAAYMAAESDRPVTPVLCLAGSHAGEFGEPRMVRGVWVVPVAALPGWLRARPVVLSPEVVPTVATRVITDFPSTTTDQLLLSAMAGKPPGRTARKRSPRPSPARPRRAARRLRKAFVGGLMVVGFLVLLNNLPAILTAGVESLATAGQPSTAAGSPSPTTAAAAAKPVDLKKSPTKGAAAKKAATPTKSKARPKPLGPPDCADASAAEIKAIIKRSVKPVVTSQGCAWGTRLDDPSTVLVTITMAAEHNSWDTNLSTSVRQKRVVFSSGYDSSYRSATTASVATGQPMIKGVKPVRARADTVVKVASEALGVSDDRARQMAVAIAAAANGG</sequence>
<feature type="domain" description="NERD" evidence="3">
    <location>
        <begin position="48"/>
        <end position="163"/>
    </location>
</feature>
<organism evidence="4 5">
    <name type="scientific">Pedococcus aerophilus</name>
    <dbReference type="NCBI Taxonomy" id="436356"/>
    <lineage>
        <taxon>Bacteria</taxon>
        <taxon>Bacillati</taxon>
        <taxon>Actinomycetota</taxon>
        <taxon>Actinomycetes</taxon>
        <taxon>Micrococcales</taxon>
        <taxon>Intrasporangiaceae</taxon>
        <taxon>Pedococcus</taxon>
    </lineage>
</organism>
<evidence type="ECO:0000256" key="2">
    <source>
        <dbReference type="SAM" id="Phobius"/>
    </source>
</evidence>
<dbReference type="Pfam" id="PF08378">
    <property type="entry name" value="NERD"/>
    <property type="match status" value="1"/>
</dbReference>
<feature type="transmembrane region" description="Helical" evidence="2">
    <location>
        <begin position="252"/>
        <end position="273"/>
    </location>
</feature>
<comment type="caution">
    <text evidence="4">The sequence shown here is derived from an EMBL/GenBank/DDBJ whole genome shotgun (WGS) entry which is preliminary data.</text>
</comment>
<feature type="compositionally biased region" description="Low complexity" evidence="1">
    <location>
        <begin position="312"/>
        <end position="325"/>
    </location>
</feature>
<dbReference type="Proteomes" id="UP001501326">
    <property type="component" value="Unassembled WGS sequence"/>
</dbReference>
<keyword evidence="5" id="KW-1185">Reference proteome</keyword>
<feature type="compositionally biased region" description="Basic residues" evidence="1">
    <location>
        <begin position="229"/>
        <end position="246"/>
    </location>
</feature>
<keyword evidence="2" id="KW-0472">Membrane</keyword>
<reference evidence="5" key="1">
    <citation type="journal article" date="2019" name="Int. J. Syst. Evol. Microbiol.">
        <title>The Global Catalogue of Microorganisms (GCM) 10K type strain sequencing project: providing services to taxonomists for standard genome sequencing and annotation.</title>
        <authorList>
            <consortium name="The Broad Institute Genomics Platform"/>
            <consortium name="The Broad Institute Genome Sequencing Center for Infectious Disease"/>
            <person name="Wu L."/>
            <person name="Ma J."/>
        </authorList>
    </citation>
    <scope>NUCLEOTIDE SEQUENCE [LARGE SCALE GENOMIC DNA]</scope>
    <source>
        <strain evidence="5">JCM 16378</strain>
    </source>
</reference>
<evidence type="ECO:0000256" key="1">
    <source>
        <dbReference type="SAM" id="MobiDB-lite"/>
    </source>
</evidence>
<feature type="compositionally biased region" description="Low complexity" evidence="1">
    <location>
        <begin position="284"/>
        <end position="302"/>
    </location>
</feature>
<accession>A0ABP6H0I0</accession>
<feature type="region of interest" description="Disordered" evidence="1">
    <location>
        <begin position="284"/>
        <end position="338"/>
    </location>
</feature>
<feature type="region of interest" description="Disordered" evidence="1">
    <location>
        <begin position="220"/>
        <end position="246"/>
    </location>
</feature>
<evidence type="ECO:0000313" key="5">
    <source>
        <dbReference type="Proteomes" id="UP001501326"/>
    </source>
</evidence>
<proteinExistence type="predicted"/>
<protein>
    <recommendedName>
        <fullName evidence="3">NERD domain-containing protein</fullName>
    </recommendedName>
</protein>
<evidence type="ECO:0000313" key="4">
    <source>
        <dbReference type="EMBL" id="GAA2732364.1"/>
    </source>
</evidence>